<sequence>MSKKIWWLKKWWFLRASLKEIGNIIALIFISYLSILINVFLIYGIKNDTLAEILQRQDILNVILTTGISMLAGILLLEFSKEREKIRKGIIITIIINCLIALIISIILTIQIEISMIFFNVNLIYSVTLFCFVFTLIVVFRSNYSLQKVNETVSVQLSATKSRNVEKVKVDDEEYKL</sequence>
<protein>
    <submittedName>
        <fullName evidence="2">Uncharacterized protein</fullName>
    </submittedName>
</protein>
<dbReference type="EMBL" id="CCXS01000001">
    <property type="protein sequence ID" value="CEG23831.1"/>
    <property type="molecule type" value="Genomic_DNA"/>
</dbReference>
<dbReference type="RefSeq" id="WP_052652828.1">
    <property type="nucleotide sequence ID" value="NZ_CCXS01000001.1"/>
</dbReference>
<keyword evidence="1" id="KW-1133">Transmembrane helix</keyword>
<name>A0A098ERA6_9BACL</name>
<evidence type="ECO:0000313" key="3">
    <source>
        <dbReference type="Proteomes" id="UP000043699"/>
    </source>
</evidence>
<dbReference type="AlphaFoldDB" id="A0A098ERA6"/>
<evidence type="ECO:0000313" key="2">
    <source>
        <dbReference type="EMBL" id="CEG23831.1"/>
    </source>
</evidence>
<feature type="transmembrane region" description="Helical" evidence="1">
    <location>
        <begin position="59"/>
        <end position="77"/>
    </location>
</feature>
<reference evidence="2 3" key="1">
    <citation type="submission" date="2014-09" db="EMBL/GenBank/DDBJ databases">
        <authorList>
            <person name="Urmite Genomes Urmite Genomes"/>
        </authorList>
    </citation>
    <scope>NUCLEOTIDE SEQUENCE [LARGE SCALE GENOMIC DNA]</scope>
    <source>
        <strain evidence="2 3">ES2</strain>
    </source>
</reference>
<feature type="transmembrane region" description="Helical" evidence="1">
    <location>
        <begin position="89"/>
        <end position="110"/>
    </location>
</feature>
<keyword evidence="3" id="KW-1185">Reference proteome</keyword>
<keyword evidence="1" id="KW-0812">Transmembrane</keyword>
<feature type="transmembrane region" description="Helical" evidence="1">
    <location>
        <begin position="21"/>
        <end position="44"/>
    </location>
</feature>
<keyword evidence="1" id="KW-0472">Membrane</keyword>
<dbReference type="Proteomes" id="UP000043699">
    <property type="component" value="Unassembled WGS sequence"/>
</dbReference>
<dbReference type="STRING" id="1499687.BN1080_02838"/>
<proteinExistence type="predicted"/>
<organism evidence="2 3">
    <name type="scientific">Planococcus massiliensis</name>
    <dbReference type="NCBI Taxonomy" id="1499687"/>
    <lineage>
        <taxon>Bacteria</taxon>
        <taxon>Bacillati</taxon>
        <taxon>Bacillota</taxon>
        <taxon>Bacilli</taxon>
        <taxon>Bacillales</taxon>
        <taxon>Caryophanaceae</taxon>
        <taxon>Planococcus</taxon>
    </lineage>
</organism>
<feature type="transmembrane region" description="Helical" evidence="1">
    <location>
        <begin position="116"/>
        <end position="140"/>
    </location>
</feature>
<evidence type="ECO:0000256" key="1">
    <source>
        <dbReference type="SAM" id="Phobius"/>
    </source>
</evidence>
<accession>A0A098ERA6</accession>
<gene>
    <name evidence="2" type="ORF">BN1080_02838</name>
</gene>